<keyword evidence="2" id="KW-1185">Reference proteome</keyword>
<reference evidence="1 2" key="1">
    <citation type="journal article" date="2013" name="Front. Microbiol.">
        <title>The genome of Nitrospina gracilis illuminates the metabolism and evolution of the major marine nitrite oxidizer.</title>
        <authorList>
            <person name="Luecker S."/>
            <person name="Nowka B."/>
            <person name="Rattei T."/>
            <person name="Spieck E."/>
            <person name="and Daims H."/>
        </authorList>
    </citation>
    <scope>NUCLEOTIDE SEQUENCE [LARGE SCALE GENOMIC DNA]</scope>
    <source>
        <strain evidence="1 2">3/211</strain>
    </source>
</reference>
<organism evidence="1 2">
    <name type="scientific">Nitrospina gracilis (strain 3/211)</name>
    <dbReference type="NCBI Taxonomy" id="1266370"/>
    <lineage>
        <taxon>Bacteria</taxon>
        <taxon>Pseudomonadati</taxon>
        <taxon>Nitrospinota/Tectimicrobiota group</taxon>
        <taxon>Nitrospinota</taxon>
        <taxon>Nitrospinia</taxon>
        <taxon>Nitrospinales</taxon>
        <taxon>Nitrospinaceae</taxon>
        <taxon>Nitrospina</taxon>
    </lineage>
</organism>
<dbReference type="EMBL" id="CAQJ01000021">
    <property type="protein sequence ID" value="CCQ89933.1"/>
    <property type="molecule type" value="Genomic_DNA"/>
</dbReference>
<gene>
    <name evidence="1" type="ORF">NITGR_190043</name>
</gene>
<sequence length="48" mass="5058">MMVAISILNLITGDASLSELVSSPHFNTLLEGIGLGTLRAGVSKNLFR</sequence>
<protein>
    <submittedName>
        <fullName evidence="1">Uncharacterized protein</fullName>
    </submittedName>
</protein>
<dbReference type="AlphaFoldDB" id="M1YXB1"/>
<dbReference type="HOGENOM" id="CLU_3155378_0_0_0"/>
<name>M1YXB1_NITG3</name>
<evidence type="ECO:0000313" key="1">
    <source>
        <dbReference type="EMBL" id="CCQ89933.1"/>
    </source>
</evidence>
<dbReference type="RefSeq" id="WP_005006868.1">
    <property type="nucleotide sequence ID" value="NZ_HG422173.1"/>
</dbReference>
<dbReference type="Proteomes" id="UP000011704">
    <property type="component" value="Unassembled WGS sequence"/>
</dbReference>
<comment type="caution">
    <text evidence="1">The sequence shown here is derived from an EMBL/GenBank/DDBJ whole genome shotgun (WGS) entry which is preliminary data.</text>
</comment>
<dbReference type="InParanoid" id="M1YXB1"/>
<proteinExistence type="predicted"/>
<evidence type="ECO:0000313" key="2">
    <source>
        <dbReference type="Proteomes" id="UP000011704"/>
    </source>
</evidence>
<dbReference type="STRING" id="1266370.NITGR_190043"/>
<accession>M1YXB1</accession>